<dbReference type="Proteomes" id="UP000533598">
    <property type="component" value="Unassembled WGS sequence"/>
</dbReference>
<dbReference type="AlphaFoldDB" id="A0A7W7C980"/>
<feature type="signal peptide" evidence="1">
    <location>
        <begin position="1"/>
        <end position="25"/>
    </location>
</feature>
<name>A0A7W7C980_9PSEU</name>
<dbReference type="GO" id="GO:0016810">
    <property type="term" value="F:hydrolase activity, acting on carbon-nitrogen (but not peptide) bonds"/>
    <property type="evidence" value="ECO:0007669"/>
    <property type="project" value="InterPro"/>
</dbReference>
<dbReference type="InterPro" id="IPR006311">
    <property type="entry name" value="TAT_signal"/>
</dbReference>
<dbReference type="Pfam" id="PF01979">
    <property type="entry name" value="Amidohydro_1"/>
    <property type="match status" value="1"/>
</dbReference>
<evidence type="ECO:0000313" key="3">
    <source>
        <dbReference type="EMBL" id="MBB4676830.1"/>
    </source>
</evidence>
<accession>A0A7W7C980</accession>
<feature type="chain" id="PRO_5030921231" evidence="1">
    <location>
        <begin position="26"/>
        <end position="429"/>
    </location>
</feature>
<dbReference type="Gene3D" id="2.30.40.10">
    <property type="entry name" value="Urease, subunit C, domain 1"/>
    <property type="match status" value="1"/>
</dbReference>
<dbReference type="InterPro" id="IPR006680">
    <property type="entry name" value="Amidohydro-rel"/>
</dbReference>
<dbReference type="Gene3D" id="3.30.110.90">
    <property type="entry name" value="Amidohydrolase"/>
    <property type="match status" value="1"/>
</dbReference>
<proteinExistence type="predicted"/>
<keyword evidence="3" id="KW-0378">Hydrolase</keyword>
<feature type="domain" description="Amidohydrolase-related" evidence="2">
    <location>
        <begin position="80"/>
        <end position="423"/>
    </location>
</feature>
<dbReference type="RefSeq" id="WP_185002605.1">
    <property type="nucleotide sequence ID" value="NZ_BAAAUI010000012.1"/>
</dbReference>
<keyword evidence="4" id="KW-1185">Reference proteome</keyword>
<sequence>MGRRTLLKAAVAGAGVAALGVPAAADPVRTAFAIRGARVFDGERVLDGLTVVCAGGRIVSLTRGPAPAAGLEEVDGRGRTLLPGLIDAHIHEHGIPRTDSPRFGVTTELDMFNLIPRLRADLGDYVAARQSDRATAAADLWTAGAMITVPGGHGSQLGLPKDFPWLRPGMSPAQHVDDRLAEGSDYIKFVVEPMVSSDPWPTISPEQGSAIIRRARERGVLSLAHVSMAADARWLLRAGVNGLIHTPQDRGLNREELWLAARSGAFVTSTLAIFHSLLNQPAYHRRYTDPRVTPYLSAAQRKFADARFPQEFPGDRPDLDAVHHNIRALAKAGVPILAGTDGANPGLPNAIGLLFELELLVQAGLTPIAALTAATSAPARHFGLRDRGRIRPGLRADLVLVDGDPTQDISALPGITAVWRNGTRIDRRP</sequence>
<dbReference type="SUPFAM" id="SSF51556">
    <property type="entry name" value="Metallo-dependent hydrolases"/>
    <property type="match status" value="1"/>
</dbReference>
<keyword evidence="1" id="KW-0732">Signal</keyword>
<organism evidence="3 4">
    <name type="scientific">Crossiella cryophila</name>
    <dbReference type="NCBI Taxonomy" id="43355"/>
    <lineage>
        <taxon>Bacteria</taxon>
        <taxon>Bacillati</taxon>
        <taxon>Actinomycetota</taxon>
        <taxon>Actinomycetes</taxon>
        <taxon>Pseudonocardiales</taxon>
        <taxon>Pseudonocardiaceae</taxon>
        <taxon>Crossiella</taxon>
    </lineage>
</organism>
<dbReference type="InterPro" id="IPR051781">
    <property type="entry name" value="Metallo-dep_Hydrolase"/>
</dbReference>
<dbReference type="InterPro" id="IPR032466">
    <property type="entry name" value="Metal_Hydrolase"/>
</dbReference>
<gene>
    <name evidence="3" type="ORF">HNR67_002948</name>
</gene>
<protein>
    <submittedName>
        <fullName evidence="3">Imidazolonepropionase-like amidohydrolase</fullName>
    </submittedName>
</protein>
<comment type="caution">
    <text evidence="3">The sequence shown here is derived from an EMBL/GenBank/DDBJ whole genome shotgun (WGS) entry which is preliminary data.</text>
</comment>
<dbReference type="Gene3D" id="1.20.58.520">
    <property type="entry name" value="Amidohydrolase"/>
    <property type="match status" value="1"/>
</dbReference>
<evidence type="ECO:0000313" key="4">
    <source>
        <dbReference type="Proteomes" id="UP000533598"/>
    </source>
</evidence>
<reference evidence="3 4" key="1">
    <citation type="submission" date="2020-08" db="EMBL/GenBank/DDBJ databases">
        <title>Sequencing the genomes of 1000 actinobacteria strains.</title>
        <authorList>
            <person name="Klenk H.-P."/>
        </authorList>
    </citation>
    <scope>NUCLEOTIDE SEQUENCE [LARGE SCALE GENOMIC DNA]</scope>
    <source>
        <strain evidence="3 4">DSM 44230</strain>
    </source>
</reference>
<dbReference type="PANTHER" id="PTHR43135:SF3">
    <property type="entry name" value="ALPHA-D-RIBOSE 1-METHYLPHOSPHONATE 5-TRIPHOSPHATE DIPHOSPHATASE"/>
    <property type="match status" value="1"/>
</dbReference>
<evidence type="ECO:0000256" key="1">
    <source>
        <dbReference type="SAM" id="SignalP"/>
    </source>
</evidence>
<dbReference type="PROSITE" id="PS51318">
    <property type="entry name" value="TAT"/>
    <property type="match status" value="1"/>
</dbReference>
<evidence type="ECO:0000259" key="2">
    <source>
        <dbReference type="Pfam" id="PF01979"/>
    </source>
</evidence>
<dbReference type="SUPFAM" id="SSF51338">
    <property type="entry name" value="Composite domain of metallo-dependent hydrolases"/>
    <property type="match status" value="1"/>
</dbReference>
<dbReference type="InterPro" id="IPR011059">
    <property type="entry name" value="Metal-dep_hydrolase_composite"/>
</dbReference>
<dbReference type="Gene3D" id="3.40.50.10910">
    <property type="entry name" value="Amidohydrolase"/>
    <property type="match status" value="1"/>
</dbReference>
<dbReference type="EMBL" id="JACHMH010000001">
    <property type="protein sequence ID" value="MBB4676830.1"/>
    <property type="molecule type" value="Genomic_DNA"/>
</dbReference>
<dbReference type="PANTHER" id="PTHR43135">
    <property type="entry name" value="ALPHA-D-RIBOSE 1-METHYLPHOSPHONATE 5-TRIPHOSPHATE DIPHOSPHATASE"/>
    <property type="match status" value="1"/>
</dbReference>